<accession>C1G3Z7</accession>
<dbReference type="RefSeq" id="XP_010757015.1">
    <property type="nucleotide sequence ID" value="XM_010758713.1"/>
</dbReference>
<sequence length="206" mass="22996">MTGEERLLLKDIVVNSNTEKLPTNHLFEGDSNKCSRAAQSSDSYMLKIQGNLSLTEHLQRGRKLSGDQTSILLSPQAPGQQAGGRAAGCLKHPQNVRRIKSSEAFSSSEWSVLYIGRLPQNSRVIRTGILVGPHLGSDAGKKIRQSSKQIKGLRSARSEDICNWGLRPFIHRAAKMGFQFYPETQAARRIRERGPLDQDRICRFKV</sequence>
<evidence type="ECO:0000313" key="2">
    <source>
        <dbReference type="Proteomes" id="UP000001628"/>
    </source>
</evidence>
<dbReference type="InParanoid" id="C1G3Z7"/>
<evidence type="ECO:0000313" key="1">
    <source>
        <dbReference type="EMBL" id="EEH45513.2"/>
    </source>
</evidence>
<dbReference type="GeneID" id="22581290"/>
<keyword evidence="2" id="KW-1185">Reference proteome</keyword>
<dbReference type="VEuPathDB" id="FungiDB:PADG_01663"/>
<protein>
    <submittedName>
        <fullName evidence="1">Uncharacterized protein</fullName>
    </submittedName>
</protein>
<proteinExistence type="predicted"/>
<name>C1G3Z7_PARBD</name>
<dbReference type="Proteomes" id="UP000001628">
    <property type="component" value="Unassembled WGS sequence"/>
</dbReference>
<dbReference type="HOGENOM" id="CLU_1332308_0_0_1"/>
<dbReference type="KEGG" id="pbn:PADG_01663"/>
<organism evidence="1 2">
    <name type="scientific">Paracoccidioides brasiliensis (strain Pb18)</name>
    <dbReference type="NCBI Taxonomy" id="502780"/>
    <lineage>
        <taxon>Eukaryota</taxon>
        <taxon>Fungi</taxon>
        <taxon>Dikarya</taxon>
        <taxon>Ascomycota</taxon>
        <taxon>Pezizomycotina</taxon>
        <taxon>Eurotiomycetes</taxon>
        <taxon>Eurotiomycetidae</taxon>
        <taxon>Onygenales</taxon>
        <taxon>Ajellomycetaceae</taxon>
        <taxon>Paracoccidioides</taxon>
    </lineage>
</organism>
<dbReference type="EMBL" id="KN275958">
    <property type="protein sequence ID" value="EEH45513.2"/>
    <property type="molecule type" value="Genomic_DNA"/>
</dbReference>
<gene>
    <name evidence="1" type="ORF">PADG_01663</name>
</gene>
<reference evidence="1 2" key="1">
    <citation type="journal article" date="2011" name="PLoS Genet.">
        <title>Comparative genomic analysis of human fungal pathogens causing paracoccidioidomycosis.</title>
        <authorList>
            <person name="Desjardins C.A."/>
            <person name="Champion M.D."/>
            <person name="Holder J.W."/>
            <person name="Muszewska A."/>
            <person name="Goldberg J."/>
            <person name="Bailao A.M."/>
            <person name="Brigido M.M."/>
            <person name="Ferreira M.E."/>
            <person name="Garcia A.M."/>
            <person name="Grynberg M."/>
            <person name="Gujja S."/>
            <person name="Heiman D.I."/>
            <person name="Henn M.R."/>
            <person name="Kodira C.D."/>
            <person name="Leon-Narvaez H."/>
            <person name="Longo L.V."/>
            <person name="Ma L.J."/>
            <person name="Malavazi I."/>
            <person name="Matsuo A.L."/>
            <person name="Morais F.V."/>
            <person name="Pereira M."/>
            <person name="Rodriguez-Brito S."/>
            <person name="Sakthikumar S."/>
            <person name="Salem-Izacc S.M."/>
            <person name="Sykes S.M."/>
            <person name="Teixeira M.M."/>
            <person name="Vallejo M.C."/>
            <person name="Walter M.E."/>
            <person name="Yandava C."/>
            <person name="Young S."/>
            <person name="Zeng Q."/>
            <person name="Zucker J."/>
            <person name="Felipe M.S."/>
            <person name="Goldman G.H."/>
            <person name="Haas B.J."/>
            <person name="McEwen J.G."/>
            <person name="Nino-Vega G."/>
            <person name="Puccia R."/>
            <person name="San-Blas G."/>
            <person name="Soares C.M."/>
            <person name="Birren B.W."/>
            <person name="Cuomo C.A."/>
        </authorList>
    </citation>
    <scope>NUCLEOTIDE SEQUENCE [LARGE SCALE GENOMIC DNA]</scope>
    <source>
        <strain evidence="1 2">Pb18</strain>
    </source>
</reference>
<dbReference type="AlphaFoldDB" id="C1G3Z7"/>